<name>A0A323VME1_9ACTN</name>
<keyword evidence="4" id="KW-1185">Reference proteome</keyword>
<evidence type="ECO:0000256" key="1">
    <source>
        <dbReference type="SAM" id="Phobius"/>
    </source>
</evidence>
<reference evidence="3 4" key="1">
    <citation type="submission" date="2018-06" db="EMBL/GenBank/DDBJ databases">
        <title>Draft genome sequence of Modestobacter versicolor CP153-2.</title>
        <authorList>
            <person name="Gundlapally S.R."/>
        </authorList>
    </citation>
    <scope>NUCLEOTIDE SEQUENCE [LARGE SCALE GENOMIC DNA]</scope>
    <source>
        <strain evidence="3 4">CP153-2</strain>
    </source>
</reference>
<feature type="transmembrane region" description="Helical" evidence="1">
    <location>
        <begin position="96"/>
        <end position="114"/>
    </location>
</feature>
<evidence type="ECO:0000313" key="5">
    <source>
        <dbReference type="Proteomes" id="UP000580718"/>
    </source>
</evidence>
<feature type="transmembrane region" description="Helical" evidence="1">
    <location>
        <begin position="44"/>
        <end position="76"/>
    </location>
</feature>
<dbReference type="EMBL" id="JACIBU010000002">
    <property type="protein sequence ID" value="MBB3678360.1"/>
    <property type="molecule type" value="Genomic_DNA"/>
</dbReference>
<sequence>MGSTLREHGALARGAFAVAVLVSLAVLFAPPSDVPSGPAGIDKVVHFALFAVLAVTGRWAGVRAGVLSGLLVLYAAGSELLQGTDLVDRDASVGDLVADSAGVVVGLLVWRSLAARAGRLRG</sequence>
<gene>
    <name evidence="3" type="ORF">DMO24_13420</name>
    <name evidence="2" type="ORF">FHX36_004149</name>
</gene>
<organism evidence="3 4">
    <name type="scientific">Modestobacter versicolor</name>
    <dbReference type="NCBI Taxonomy" id="429133"/>
    <lineage>
        <taxon>Bacteria</taxon>
        <taxon>Bacillati</taxon>
        <taxon>Actinomycetota</taxon>
        <taxon>Actinomycetes</taxon>
        <taxon>Geodermatophilales</taxon>
        <taxon>Geodermatophilaceae</taxon>
        <taxon>Modestobacter</taxon>
    </lineage>
</organism>
<accession>A0A323VME1</accession>
<dbReference type="OrthoDB" id="5194541at2"/>
<keyword evidence="1" id="KW-1133">Transmembrane helix</keyword>
<dbReference type="Proteomes" id="UP000247602">
    <property type="component" value="Unassembled WGS sequence"/>
</dbReference>
<proteinExistence type="predicted"/>
<keyword evidence="1" id="KW-0812">Transmembrane</keyword>
<keyword evidence="1" id="KW-0472">Membrane</keyword>
<evidence type="ECO:0000313" key="4">
    <source>
        <dbReference type="Proteomes" id="UP000247602"/>
    </source>
</evidence>
<evidence type="ECO:0000313" key="3">
    <source>
        <dbReference type="EMBL" id="PZA20838.1"/>
    </source>
</evidence>
<protein>
    <submittedName>
        <fullName evidence="3">VanZ family protein</fullName>
    </submittedName>
</protein>
<dbReference type="Proteomes" id="UP000580718">
    <property type="component" value="Unassembled WGS sequence"/>
</dbReference>
<reference evidence="2 5" key="2">
    <citation type="submission" date="2020-08" db="EMBL/GenBank/DDBJ databases">
        <title>Sequencing the genomes of 1000 actinobacteria strains.</title>
        <authorList>
            <person name="Klenk H.-P."/>
        </authorList>
    </citation>
    <scope>NUCLEOTIDE SEQUENCE [LARGE SCALE GENOMIC DNA]</scope>
    <source>
        <strain evidence="2 5">DSM 16678</strain>
    </source>
</reference>
<dbReference type="AlphaFoldDB" id="A0A323VME1"/>
<feature type="transmembrane region" description="Helical" evidence="1">
    <location>
        <begin position="12"/>
        <end position="32"/>
    </location>
</feature>
<comment type="caution">
    <text evidence="3">The sequence shown here is derived from an EMBL/GenBank/DDBJ whole genome shotgun (WGS) entry which is preliminary data.</text>
</comment>
<dbReference type="RefSeq" id="WP_110552752.1">
    <property type="nucleotide sequence ID" value="NZ_JACIBU010000002.1"/>
</dbReference>
<evidence type="ECO:0000313" key="2">
    <source>
        <dbReference type="EMBL" id="MBB3678360.1"/>
    </source>
</evidence>
<dbReference type="EMBL" id="QKNV01000139">
    <property type="protein sequence ID" value="PZA20838.1"/>
    <property type="molecule type" value="Genomic_DNA"/>
</dbReference>